<dbReference type="GO" id="GO:0009893">
    <property type="term" value="P:positive regulation of metabolic process"/>
    <property type="evidence" value="ECO:0007669"/>
    <property type="project" value="UniProtKB-ARBA"/>
</dbReference>
<evidence type="ECO:0000313" key="10">
    <source>
        <dbReference type="Proteomes" id="UP001194746"/>
    </source>
</evidence>
<dbReference type="PROSITE" id="PS00463">
    <property type="entry name" value="ZN2_CY6_FUNGAL_1"/>
    <property type="match status" value="1"/>
</dbReference>
<evidence type="ECO:0000256" key="3">
    <source>
        <dbReference type="ARBA" id="ARBA00023015"/>
    </source>
</evidence>
<dbReference type="GO" id="GO:0000976">
    <property type="term" value="F:transcription cis-regulatory region binding"/>
    <property type="evidence" value="ECO:0007669"/>
    <property type="project" value="TreeGrafter"/>
</dbReference>
<feature type="region of interest" description="Disordered" evidence="7">
    <location>
        <begin position="82"/>
        <end position="118"/>
    </location>
</feature>
<evidence type="ECO:0000256" key="1">
    <source>
        <dbReference type="ARBA" id="ARBA00004123"/>
    </source>
</evidence>
<dbReference type="AlphaFoldDB" id="A0AAD4CRH0"/>
<reference evidence="9" key="2">
    <citation type="submission" date="2020-02" db="EMBL/GenBank/DDBJ databases">
        <authorList>
            <person name="Gilchrist C.L.M."/>
            <person name="Chooi Y.-H."/>
        </authorList>
    </citation>
    <scope>NUCLEOTIDE SEQUENCE</scope>
    <source>
        <strain evidence="9">MST-FP2251</strain>
    </source>
</reference>
<keyword evidence="6" id="KW-0539">Nucleus</keyword>
<evidence type="ECO:0000313" key="9">
    <source>
        <dbReference type="EMBL" id="KAF9891391.1"/>
    </source>
</evidence>
<gene>
    <name evidence="9" type="ORF">FE257_004247</name>
</gene>
<evidence type="ECO:0000256" key="5">
    <source>
        <dbReference type="ARBA" id="ARBA00023163"/>
    </source>
</evidence>
<evidence type="ECO:0000256" key="2">
    <source>
        <dbReference type="ARBA" id="ARBA00022833"/>
    </source>
</evidence>
<dbReference type="PANTHER" id="PTHR31845">
    <property type="entry name" value="FINGER DOMAIN PROTEIN, PUTATIVE-RELATED"/>
    <property type="match status" value="1"/>
</dbReference>
<comment type="subcellular location">
    <subcellularLocation>
        <location evidence="1">Nucleus</location>
    </subcellularLocation>
</comment>
<dbReference type="InterPro" id="IPR001138">
    <property type="entry name" value="Zn2Cys6_DnaBD"/>
</dbReference>
<dbReference type="InterPro" id="IPR051089">
    <property type="entry name" value="prtT"/>
</dbReference>
<name>A0AAD4CRH0_ASPNN</name>
<dbReference type="GO" id="GO:0008270">
    <property type="term" value="F:zinc ion binding"/>
    <property type="evidence" value="ECO:0007669"/>
    <property type="project" value="InterPro"/>
</dbReference>
<dbReference type="CDD" id="cd00067">
    <property type="entry name" value="GAL4"/>
    <property type="match status" value="1"/>
</dbReference>
<dbReference type="GO" id="GO:0000981">
    <property type="term" value="F:DNA-binding transcription factor activity, RNA polymerase II-specific"/>
    <property type="evidence" value="ECO:0007669"/>
    <property type="project" value="InterPro"/>
</dbReference>
<keyword evidence="3" id="KW-0805">Transcription regulation</keyword>
<feature type="compositionally biased region" description="Polar residues" evidence="7">
    <location>
        <begin position="92"/>
        <end position="110"/>
    </location>
</feature>
<evidence type="ECO:0000256" key="7">
    <source>
        <dbReference type="SAM" id="MobiDB-lite"/>
    </source>
</evidence>
<evidence type="ECO:0000256" key="4">
    <source>
        <dbReference type="ARBA" id="ARBA00023125"/>
    </source>
</evidence>
<keyword evidence="10" id="KW-1185">Reference proteome</keyword>
<proteinExistence type="predicted"/>
<dbReference type="Pfam" id="PF00172">
    <property type="entry name" value="Zn_clus"/>
    <property type="match status" value="1"/>
</dbReference>
<sequence length="552" mass="61901">MALRESFGDRKIPDISRKITACVACRKLKIKCHMDGNKVPCSRCKSRGLACTVNKSLQMLLEGDASWKESIERRMEQLEKALRDSVCEKSTRSSSYADGSTRTSRSTNTPIPRPPLETPSMVTLNLSCSLGAFPASSIMNMTFNTDQAASSGQQRPDLISCQVITHDIAEEFFAFYKDKLDPCIHHILAEGDTLASTRARSSLLTAAICTVAAFCTGSKHYQNCFNAFTKEVSGKMFSPRCITKIPHVKWACYDRTRLYFLLYLCDHHCSLSHGRPPLTRDFHSLKEPRDFLQSKFSTRSDLKLISQIELWSISSRVYDIFGADIENPVATHRSGELERLSTAYDRWYHEWLGVLGFEEGIGDLFPRRMFDLYIHSAKLYLFSHVFRGSAQETQLSPDASKQGTSNFAQRALENALSIIRCIMDDGSETRPSLERLPLYFGTMAAFASVCLVKASSQQRTVSDISADQIIAYLRQFARVLQATLTLNHPTHPLLSIAKSLELATGGQPGADQGDINLEDNLTTDFDFESFTNDGMNMGLFRDSSDWASFFEL</sequence>
<keyword evidence="2" id="KW-0862">Zinc</keyword>
<dbReference type="PROSITE" id="PS50048">
    <property type="entry name" value="ZN2_CY6_FUNGAL_2"/>
    <property type="match status" value="1"/>
</dbReference>
<reference evidence="9" key="1">
    <citation type="journal article" date="2019" name="Beilstein J. Org. Chem.">
        <title>Nanangenines: drimane sesquiterpenoids as the dominant metabolite cohort of a novel Australian fungus, Aspergillus nanangensis.</title>
        <authorList>
            <person name="Lacey H.J."/>
            <person name="Gilchrist C.L.M."/>
            <person name="Crombie A."/>
            <person name="Kalaitzis J.A."/>
            <person name="Vuong D."/>
            <person name="Rutledge P.J."/>
            <person name="Turner P."/>
            <person name="Pitt J.I."/>
            <person name="Lacey E."/>
            <person name="Chooi Y.H."/>
            <person name="Piggott A.M."/>
        </authorList>
    </citation>
    <scope>NUCLEOTIDE SEQUENCE</scope>
    <source>
        <strain evidence="9">MST-FP2251</strain>
    </source>
</reference>
<dbReference type="GO" id="GO:0005634">
    <property type="term" value="C:nucleus"/>
    <property type="evidence" value="ECO:0007669"/>
    <property type="project" value="UniProtKB-SubCell"/>
</dbReference>
<dbReference type="SUPFAM" id="SSF57701">
    <property type="entry name" value="Zn2/Cys6 DNA-binding domain"/>
    <property type="match status" value="1"/>
</dbReference>
<dbReference type="Proteomes" id="UP001194746">
    <property type="component" value="Unassembled WGS sequence"/>
</dbReference>
<protein>
    <recommendedName>
        <fullName evidence="8">Zn(2)-C6 fungal-type domain-containing protein</fullName>
    </recommendedName>
</protein>
<dbReference type="CDD" id="cd12148">
    <property type="entry name" value="fungal_TF_MHR"/>
    <property type="match status" value="1"/>
</dbReference>
<keyword evidence="5" id="KW-0804">Transcription</keyword>
<comment type="caution">
    <text evidence="9">The sequence shown here is derived from an EMBL/GenBank/DDBJ whole genome shotgun (WGS) entry which is preliminary data.</text>
</comment>
<dbReference type="EMBL" id="VCAU01000019">
    <property type="protein sequence ID" value="KAF9891391.1"/>
    <property type="molecule type" value="Genomic_DNA"/>
</dbReference>
<feature type="domain" description="Zn(2)-C6 fungal-type" evidence="8">
    <location>
        <begin position="21"/>
        <end position="53"/>
    </location>
</feature>
<dbReference type="Gene3D" id="4.10.240.10">
    <property type="entry name" value="Zn(2)-C6 fungal-type DNA-binding domain"/>
    <property type="match status" value="1"/>
</dbReference>
<accession>A0AAD4CRH0</accession>
<keyword evidence="4" id="KW-0238">DNA-binding</keyword>
<evidence type="ECO:0000259" key="8">
    <source>
        <dbReference type="PROSITE" id="PS50048"/>
    </source>
</evidence>
<feature type="compositionally biased region" description="Basic and acidic residues" evidence="7">
    <location>
        <begin position="82"/>
        <end position="91"/>
    </location>
</feature>
<dbReference type="PANTHER" id="PTHR31845:SF19">
    <property type="entry name" value="TRANSCRIPTION FACTOR DOMAIN-CONTAINING PROTEIN"/>
    <property type="match status" value="1"/>
</dbReference>
<dbReference type="SMART" id="SM00066">
    <property type="entry name" value="GAL4"/>
    <property type="match status" value="1"/>
</dbReference>
<dbReference type="InterPro" id="IPR036864">
    <property type="entry name" value="Zn2-C6_fun-type_DNA-bd_sf"/>
</dbReference>
<evidence type="ECO:0000256" key="6">
    <source>
        <dbReference type="ARBA" id="ARBA00023242"/>
    </source>
</evidence>
<organism evidence="9 10">
    <name type="scientific">Aspergillus nanangensis</name>
    <dbReference type="NCBI Taxonomy" id="2582783"/>
    <lineage>
        <taxon>Eukaryota</taxon>
        <taxon>Fungi</taxon>
        <taxon>Dikarya</taxon>
        <taxon>Ascomycota</taxon>
        <taxon>Pezizomycotina</taxon>
        <taxon>Eurotiomycetes</taxon>
        <taxon>Eurotiomycetidae</taxon>
        <taxon>Eurotiales</taxon>
        <taxon>Aspergillaceae</taxon>
        <taxon>Aspergillus</taxon>
        <taxon>Aspergillus subgen. Circumdati</taxon>
    </lineage>
</organism>